<dbReference type="GeneID" id="97304470"/>
<protein>
    <recommendedName>
        <fullName evidence="4">Porin</fullName>
    </recommendedName>
</protein>
<accession>A0A4Y8MP98</accession>
<gene>
    <name evidence="2" type="ORF">E2553_20900</name>
</gene>
<evidence type="ECO:0000256" key="1">
    <source>
        <dbReference type="SAM" id="SignalP"/>
    </source>
</evidence>
<sequence length="263" mass="28520">MNTPRLRLHGLTRRRMIAMLAAAFGLSTGVNHAAIAQSESTSSVDYSGTVGEAKVGMTLVLHGNAIGKGHYFYYRYLKDIALTGQRSGSDVTLQEANGRFNLHFVGNGSNGAQPLDFSNSVGLAGSWNGGGKTLPVRFNLEGMSFADANTGHRYGMITNETDDAFEARAQGFYFAALKGDAKQAARFVHFPLRVNWSATHHEMIGSASQLAVNWNRIFSPKYLAALRDVVPHDMPVIKSQYAMLGAGLAFFTDKGVEVLNAQR</sequence>
<evidence type="ECO:0008006" key="4">
    <source>
        <dbReference type="Google" id="ProtNLM"/>
    </source>
</evidence>
<dbReference type="Proteomes" id="UP000297385">
    <property type="component" value="Unassembled WGS sequence"/>
</dbReference>
<organism evidence="2 3">
    <name type="scientific">Paraburkholderia dipogonis</name>
    <dbReference type="NCBI Taxonomy" id="1211383"/>
    <lineage>
        <taxon>Bacteria</taxon>
        <taxon>Pseudomonadati</taxon>
        <taxon>Pseudomonadota</taxon>
        <taxon>Betaproteobacteria</taxon>
        <taxon>Burkholderiales</taxon>
        <taxon>Burkholderiaceae</taxon>
        <taxon>Paraburkholderia</taxon>
    </lineage>
</organism>
<dbReference type="RefSeq" id="WP_134459526.1">
    <property type="nucleotide sequence ID" value="NZ_JBHMFL010000121.1"/>
</dbReference>
<dbReference type="EMBL" id="SNVI01000002">
    <property type="protein sequence ID" value="TFE39317.1"/>
    <property type="molecule type" value="Genomic_DNA"/>
</dbReference>
<dbReference type="AlphaFoldDB" id="A0A4Y8MP98"/>
<keyword evidence="1" id="KW-0732">Signal</keyword>
<feature type="chain" id="PRO_5021223075" description="Porin" evidence="1">
    <location>
        <begin position="34"/>
        <end position="263"/>
    </location>
</feature>
<feature type="signal peptide" evidence="1">
    <location>
        <begin position="1"/>
        <end position="33"/>
    </location>
</feature>
<reference evidence="2 3" key="1">
    <citation type="submission" date="2019-03" db="EMBL/GenBank/DDBJ databases">
        <title>Complete Genome Sequence of Paraburkholderia dipogonis ICMP 19430T, a Nitrogen-fixing Symbiont of the South African Invasive Legume Dipogon lignosus in New Zealand.</title>
        <authorList>
            <person name="De Meyer S.E."/>
        </authorList>
    </citation>
    <scope>NUCLEOTIDE SEQUENCE [LARGE SCALE GENOMIC DNA]</scope>
    <source>
        <strain evidence="2 3">ICMP 19430</strain>
    </source>
</reference>
<proteinExistence type="predicted"/>
<evidence type="ECO:0000313" key="3">
    <source>
        <dbReference type="Proteomes" id="UP000297385"/>
    </source>
</evidence>
<evidence type="ECO:0000313" key="2">
    <source>
        <dbReference type="EMBL" id="TFE39317.1"/>
    </source>
</evidence>
<name>A0A4Y8MP98_9BURK</name>
<comment type="caution">
    <text evidence="2">The sequence shown here is derived from an EMBL/GenBank/DDBJ whole genome shotgun (WGS) entry which is preliminary data.</text>
</comment>